<dbReference type="Proteomes" id="UP001642360">
    <property type="component" value="Unassembled WGS sequence"/>
</dbReference>
<comment type="caution">
    <text evidence="2">The sequence shown here is derived from an EMBL/GenBank/DDBJ whole genome shotgun (WGS) entry which is preliminary data.</text>
</comment>
<feature type="transmembrane region" description="Helical" evidence="1">
    <location>
        <begin position="117"/>
        <end position="145"/>
    </location>
</feature>
<proteinExistence type="predicted"/>
<gene>
    <name evidence="2" type="ORF">ILEXP_LOCUS44046</name>
</gene>
<sequence>MEKEKGKEQIVPENIPEEEEVGQKVNEVVLDHKHGVDGNINLESIGTEKSTCNMKSVGLIQTQDRKQKRSPKKIRVQKTRKLKVHKKNYKKSMTRKEKQKWIIKQSLRKSNGNEDGIIWIVFALFMFCSVGFLRIPAGLLLPFVWSHSAGLLLLSPGAAQQGFSRFSCSWFSAGFPAGFSVFQLGFQLVSCPFAPLAGSLVLGLQ</sequence>
<accession>A0ABC8TZM6</accession>
<dbReference type="EMBL" id="CAUOFW020006331">
    <property type="protein sequence ID" value="CAK9174313.1"/>
    <property type="molecule type" value="Genomic_DNA"/>
</dbReference>
<keyword evidence="3" id="KW-1185">Reference proteome</keyword>
<keyword evidence="1" id="KW-1133">Transmembrane helix</keyword>
<evidence type="ECO:0000313" key="3">
    <source>
        <dbReference type="Proteomes" id="UP001642360"/>
    </source>
</evidence>
<feature type="transmembrane region" description="Helical" evidence="1">
    <location>
        <begin position="184"/>
        <end position="204"/>
    </location>
</feature>
<name>A0ABC8TZM6_9AQUA</name>
<protein>
    <submittedName>
        <fullName evidence="2">Uncharacterized protein</fullName>
    </submittedName>
</protein>
<keyword evidence="1" id="KW-0812">Transmembrane</keyword>
<reference evidence="2 3" key="1">
    <citation type="submission" date="2024-02" db="EMBL/GenBank/DDBJ databases">
        <authorList>
            <person name="Vignale AGUSTIN F."/>
            <person name="Sosa J E."/>
            <person name="Modenutti C."/>
        </authorList>
    </citation>
    <scope>NUCLEOTIDE SEQUENCE [LARGE SCALE GENOMIC DNA]</scope>
</reference>
<organism evidence="2 3">
    <name type="scientific">Ilex paraguariensis</name>
    <name type="common">yerba mate</name>
    <dbReference type="NCBI Taxonomy" id="185542"/>
    <lineage>
        <taxon>Eukaryota</taxon>
        <taxon>Viridiplantae</taxon>
        <taxon>Streptophyta</taxon>
        <taxon>Embryophyta</taxon>
        <taxon>Tracheophyta</taxon>
        <taxon>Spermatophyta</taxon>
        <taxon>Magnoliopsida</taxon>
        <taxon>eudicotyledons</taxon>
        <taxon>Gunneridae</taxon>
        <taxon>Pentapetalae</taxon>
        <taxon>asterids</taxon>
        <taxon>campanulids</taxon>
        <taxon>Aquifoliales</taxon>
        <taxon>Aquifoliaceae</taxon>
        <taxon>Ilex</taxon>
    </lineage>
</organism>
<keyword evidence="1" id="KW-0472">Membrane</keyword>
<evidence type="ECO:0000256" key="1">
    <source>
        <dbReference type="SAM" id="Phobius"/>
    </source>
</evidence>
<dbReference type="AlphaFoldDB" id="A0ABC8TZM6"/>
<evidence type="ECO:0000313" key="2">
    <source>
        <dbReference type="EMBL" id="CAK9174313.1"/>
    </source>
</evidence>